<dbReference type="Gene3D" id="3.40.50.1240">
    <property type="entry name" value="Phosphoglycerate mutase-like"/>
    <property type="match status" value="1"/>
</dbReference>
<keyword evidence="14" id="KW-1185">Reference proteome</keyword>
<accession>A0A8H3TRI4</accession>
<dbReference type="GO" id="GO:0032958">
    <property type="term" value="P:inositol phosphate biosynthetic process"/>
    <property type="evidence" value="ECO:0007669"/>
    <property type="project" value="TreeGrafter"/>
</dbReference>
<feature type="region of interest" description="Disordered" evidence="11">
    <location>
        <begin position="90"/>
        <end position="113"/>
    </location>
</feature>
<protein>
    <recommendedName>
        <fullName evidence="10">Inositol hexakisphosphate and diphosphoinositol-pentakisphosphate kinase</fullName>
        <ecNumber evidence="10">2.7.4.24</ecNumber>
    </recommendedName>
</protein>
<dbReference type="GO" id="GO:0033857">
    <property type="term" value="F:5-diphosphoinositol pentakisphosphate 1-kinase activity"/>
    <property type="evidence" value="ECO:0007669"/>
    <property type="project" value="TreeGrafter"/>
</dbReference>
<evidence type="ECO:0000259" key="12">
    <source>
        <dbReference type="Pfam" id="PF18086"/>
    </source>
</evidence>
<evidence type="ECO:0000313" key="14">
    <source>
        <dbReference type="Proteomes" id="UP000620104"/>
    </source>
</evidence>
<dbReference type="OrthoDB" id="18042at2759"/>
<keyword evidence="5 10" id="KW-0547">Nucleotide-binding</keyword>
<dbReference type="EC" id="2.7.4.24" evidence="10"/>
<comment type="similarity">
    <text evidence="1 10">Belongs to the histidine acid phosphatase family. VIP1 subfamily.</text>
</comment>
<comment type="catalytic activity">
    <reaction evidence="8">
        <text>5-diphospho-1D-myo-inositol 1,2,3,4,6-pentakisphosphate + ATP + H(+) = 1,5-bis(diphospho)-1D-myo-inositol 2,3,4,6-tetrakisphosphate + ADP</text>
        <dbReference type="Rhea" id="RHEA:10276"/>
        <dbReference type="ChEBI" id="CHEBI:15378"/>
        <dbReference type="ChEBI" id="CHEBI:30616"/>
        <dbReference type="ChEBI" id="CHEBI:58628"/>
        <dbReference type="ChEBI" id="CHEBI:77983"/>
        <dbReference type="ChEBI" id="CHEBI:456216"/>
        <dbReference type="EC" id="2.7.4.24"/>
    </reaction>
    <physiologicalReaction direction="left-to-right" evidence="8">
        <dbReference type="Rhea" id="RHEA:10277"/>
    </physiologicalReaction>
</comment>
<dbReference type="FunFam" id="3.40.50.11950:FF:000004">
    <property type="entry name" value="Inositol hexakisphosphate and diphosphoinositol-pentakisphosphate kinase"/>
    <property type="match status" value="1"/>
</dbReference>
<name>A0A8H3TRI4_9TREE</name>
<feature type="compositionally biased region" description="Basic and acidic residues" evidence="11">
    <location>
        <begin position="658"/>
        <end position="672"/>
    </location>
</feature>
<evidence type="ECO:0000256" key="11">
    <source>
        <dbReference type="SAM" id="MobiDB-lite"/>
    </source>
</evidence>
<dbReference type="Gene3D" id="3.40.50.11950">
    <property type="match status" value="1"/>
</dbReference>
<dbReference type="PANTHER" id="PTHR12750">
    <property type="entry name" value="DIPHOSPHOINOSITOL PENTAKISPHOSPHATE KINASE"/>
    <property type="match status" value="1"/>
</dbReference>
<gene>
    <name evidence="13" type="ORF">NliqN6_2269</name>
</gene>
<evidence type="ECO:0000256" key="2">
    <source>
        <dbReference type="ARBA" id="ARBA00022490"/>
    </source>
</evidence>
<dbReference type="GO" id="GO:0000828">
    <property type="term" value="F:inositol hexakisphosphate kinase activity"/>
    <property type="evidence" value="ECO:0007669"/>
    <property type="project" value="UniProtKB-ARBA"/>
</dbReference>
<sequence length="1216" mass="136004">MPHTPPHRSQSLPVPVNQRLTTPLSPTSSRLTTGTTTIHVPRQAASDPLAAVTSQPGMLGFSASTSPQPTPDVNVITAGGPALVNNTEQQGAKVKEDGQANQDKSSAVGAPVEEQTDVEPVVLGVCAMDVKARSKAMREILTRLVEIEKGGVNVKLFGDMVILEEDITHWPPVDVLISFFSKDFPLAKAIAYTQIPNTTRPPPISINSLAMQALLWDRRLVLAILDHIGVPTPFRAEVNRDGGPRVHPRLRERVRRDLGLVLPGVQTEEEESWDEPVIPERWLQSRARANEAGTLKSGVPRSKEVILREDGNAIIVGGTVIEKPFVEKPVDGEDHNVYIYHRGGGGRRLFRKVGNKSSEQDPTLWHPRTNGSFIYEEFINVDNAEDIKIYTVGPHFSHAETRKSPVVDGLVRRNADGKETRFITQLSPEEKGWAKDIVEAFGQRVCGFDLLRCTEETGIRSLIIDVNGWSFVKGNQAYYDKAAEILSNVCKTARERKRKFAQADAVANGISISKPKPEPTVQPSSSVLRATVTVLRHADRTPKMKLKFTFLANEPWTKPFLRLLRGHREEIILRDARQLQYILDAADETARSEISPEVAQKLANLKDVLARKTGLPGTKAQLKPTFFKKKEKQKQVVDDAQGKKKKGDEDEGEMTETESTRERVKEWIEESGSHATPTMSKAQPVGIPTSVPSPKQTKAMSPETTPTPLGSPPQIPTRPETPAMSASQVFQEEAAAEEEPSDEDLIPEGLEKLQLVVKWGGESTHSARYQARDLGDTFKKDLMIMNKDVLNNVKIYTSSERRVVNTAQIFAHALLGKDTNAQAPQRKLDDYETPQIEHIIQRRDLLDDNNAAKELTDQVKKKLKILLRPGESEKRPELAWPKSLKKEPVEVVKEVMEQMAELREIMERNFENGSVDKLQVRWCSGDSAFLFRERYMKMFDDFTGKGTEKFDPARISELYDSLKFDSLHHRQFLLAVFDPEGKGDVKNNTEGGDRRLHELFARIKALFELVAPQEYGIDMKEKEEIGVLTSLPLLRKVVQDLVEARDTGRSTANFYFTKESHIISYYHLLLTSGLPFLKDVRIEELDYASSLTIELYERHTGGSETKNYSIRLSVSEGAHASSVLDSAVDARHTLTVQPRKKLTSHIDFDLALESLTKHFNKGLSFSTTPLEGDEVYLRKRVADEAVLPLSLSKHGDDTPRHFSSAASDRTHASEMF</sequence>
<dbReference type="EMBL" id="BLZA01000016">
    <property type="protein sequence ID" value="GHJ85867.1"/>
    <property type="molecule type" value="Genomic_DNA"/>
</dbReference>
<dbReference type="GO" id="GO:0005829">
    <property type="term" value="C:cytosol"/>
    <property type="evidence" value="ECO:0007669"/>
    <property type="project" value="TreeGrafter"/>
</dbReference>
<evidence type="ECO:0000256" key="8">
    <source>
        <dbReference type="ARBA" id="ARBA00033696"/>
    </source>
</evidence>
<evidence type="ECO:0000256" key="1">
    <source>
        <dbReference type="ARBA" id="ARBA00005609"/>
    </source>
</evidence>
<feature type="domain" description="VIP1 N-terminal" evidence="12">
    <location>
        <begin position="121"/>
        <end position="217"/>
    </location>
</feature>
<comment type="caution">
    <text evidence="13">The sequence shown here is derived from an EMBL/GenBank/DDBJ whole genome shotgun (WGS) entry which is preliminary data.</text>
</comment>
<dbReference type="InterPro" id="IPR037446">
    <property type="entry name" value="His_Pase_VIP1"/>
</dbReference>
<dbReference type="Pfam" id="PF18086">
    <property type="entry name" value="PPIP5K2_N"/>
    <property type="match status" value="1"/>
</dbReference>
<dbReference type="GO" id="GO:0005524">
    <property type="term" value="F:ATP binding"/>
    <property type="evidence" value="ECO:0007669"/>
    <property type="project" value="UniProtKB-KW"/>
</dbReference>
<dbReference type="SUPFAM" id="SSF53254">
    <property type="entry name" value="Phosphoglycerate mutase-like"/>
    <property type="match status" value="1"/>
</dbReference>
<keyword evidence="6 10" id="KW-0418">Kinase</keyword>
<dbReference type="PANTHER" id="PTHR12750:SF9">
    <property type="entry name" value="INOSITOL HEXAKISPHOSPHATE AND DIPHOSPHOINOSITOL-PENTAKISPHOSPHATE KINASE"/>
    <property type="match status" value="1"/>
</dbReference>
<dbReference type="FunFam" id="3.30.470.20:FF:000036">
    <property type="entry name" value="Inositol hexakisphosphate and diphosphoinositol-pentakisphosphate kinase"/>
    <property type="match status" value="1"/>
</dbReference>
<organism evidence="13 14">
    <name type="scientific">Naganishia liquefaciens</name>
    <dbReference type="NCBI Taxonomy" id="104408"/>
    <lineage>
        <taxon>Eukaryota</taxon>
        <taxon>Fungi</taxon>
        <taxon>Dikarya</taxon>
        <taxon>Basidiomycota</taxon>
        <taxon>Agaricomycotina</taxon>
        <taxon>Tremellomycetes</taxon>
        <taxon>Filobasidiales</taxon>
        <taxon>Filobasidiaceae</taxon>
        <taxon>Naganishia</taxon>
    </lineage>
</organism>
<evidence type="ECO:0000313" key="13">
    <source>
        <dbReference type="EMBL" id="GHJ85867.1"/>
    </source>
</evidence>
<dbReference type="GO" id="GO:0006020">
    <property type="term" value="P:inositol metabolic process"/>
    <property type="evidence" value="ECO:0007669"/>
    <property type="project" value="TreeGrafter"/>
</dbReference>
<dbReference type="InterPro" id="IPR000560">
    <property type="entry name" value="His_Pase_clade-2"/>
</dbReference>
<dbReference type="AlphaFoldDB" id="A0A8H3TRI4"/>
<feature type="compositionally biased region" description="Low complexity" evidence="11">
    <location>
        <begin position="19"/>
        <end position="37"/>
    </location>
</feature>
<dbReference type="Pfam" id="PF00328">
    <property type="entry name" value="His_Phos_2"/>
    <property type="match status" value="1"/>
</dbReference>
<evidence type="ECO:0000256" key="9">
    <source>
        <dbReference type="ARBA" id="ARBA00034629"/>
    </source>
</evidence>
<keyword evidence="2 10" id="KW-0963">Cytoplasm</keyword>
<evidence type="ECO:0000256" key="4">
    <source>
        <dbReference type="ARBA" id="ARBA00022679"/>
    </source>
</evidence>
<comment type="subcellular location">
    <subcellularLocation>
        <location evidence="10">Cytoplasm</location>
        <location evidence="10">Cytoskeleton</location>
    </subcellularLocation>
</comment>
<feature type="region of interest" description="Disordered" evidence="11">
    <location>
        <begin position="1"/>
        <end position="69"/>
    </location>
</feature>
<comment type="function">
    <text evidence="10">Bifunctional inositol kinase that acts in concert with the IP6K kinases to synthesize the diphosphate group-containing inositol pyrophosphates diphosphoinositol pentakisphosphate, PP-InsP5, and bis-diphosphoinositol tetrakisphosphate, (PP)2-InsP4. PP-InsP5 and (PP)2-InsP4, also respectively called InsP7 and InsP8, may regulate a variety of cellular processes, including apoptosis, vesicle trafficking, cytoskeletal dynamics, and exocytosis. Phosphorylates inositol hexakisphosphate (InsP6).</text>
</comment>
<feature type="compositionally biased region" description="Polar residues" evidence="11">
    <location>
        <begin position="52"/>
        <end position="67"/>
    </location>
</feature>
<evidence type="ECO:0000256" key="3">
    <source>
        <dbReference type="ARBA" id="ARBA00022553"/>
    </source>
</evidence>
<dbReference type="Proteomes" id="UP000620104">
    <property type="component" value="Unassembled WGS sequence"/>
</dbReference>
<dbReference type="InterPro" id="IPR029033">
    <property type="entry name" value="His_PPase_superfam"/>
</dbReference>
<evidence type="ECO:0000256" key="5">
    <source>
        <dbReference type="ARBA" id="ARBA00022741"/>
    </source>
</evidence>
<keyword evidence="4 10" id="KW-0808">Transferase</keyword>
<feature type="compositionally biased region" description="Basic and acidic residues" evidence="11">
    <location>
        <begin position="633"/>
        <end position="648"/>
    </location>
</feature>
<dbReference type="InterPro" id="IPR040557">
    <property type="entry name" value="VIP1_N"/>
</dbReference>
<comment type="catalytic activity">
    <reaction evidence="9">
        <text>1D-myo-inositol hexakisphosphate + ATP = 1-diphospho-1D-myo-inositol 2,3,4,5,6-pentakisphosphate + ADP</text>
        <dbReference type="Rhea" id="RHEA:37459"/>
        <dbReference type="ChEBI" id="CHEBI:30616"/>
        <dbReference type="ChEBI" id="CHEBI:58130"/>
        <dbReference type="ChEBI" id="CHEBI:74946"/>
        <dbReference type="ChEBI" id="CHEBI:456216"/>
        <dbReference type="EC" id="2.7.4.24"/>
    </reaction>
    <physiologicalReaction direction="left-to-right" evidence="9">
        <dbReference type="Rhea" id="RHEA:37460"/>
    </physiologicalReaction>
</comment>
<feature type="compositionally biased region" description="Polar residues" evidence="11">
    <location>
        <begin position="690"/>
        <end position="708"/>
    </location>
</feature>
<feature type="region of interest" description="Disordered" evidence="11">
    <location>
        <begin position="620"/>
        <end position="744"/>
    </location>
</feature>
<feature type="region of interest" description="Disordered" evidence="11">
    <location>
        <begin position="1192"/>
        <end position="1216"/>
    </location>
</feature>
<proteinExistence type="inferred from homology"/>
<feature type="compositionally biased region" description="Acidic residues" evidence="11">
    <location>
        <begin position="734"/>
        <end position="744"/>
    </location>
</feature>
<keyword evidence="3" id="KW-0597">Phosphoprotein</keyword>
<dbReference type="SUPFAM" id="SSF56059">
    <property type="entry name" value="Glutathione synthetase ATP-binding domain-like"/>
    <property type="match status" value="1"/>
</dbReference>
<evidence type="ECO:0000256" key="6">
    <source>
        <dbReference type="ARBA" id="ARBA00022777"/>
    </source>
</evidence>
<keyword evidence="7 10" id="KW-0067">ATP-binding</keyword>
<evidence type="ECO:0000256" key="7">
    <source>
        <dbReference type="ARBA" id="ARBA00022840"/>
    </source>
</evidence>
<reference evidence="13" key="1">
    <citation type="submission" date="2020-07" db="EMBL/GenBank/DDBJ databases">
        <title>Draft Genome Sequence of a Deep-Sea Yeast, Naganishia (Cryptococcus) liquefaciens strain N6.</title>
        <authorList>
            <person name="Han Y.W."/>
            <person name="Kajitani R."/>
            <person name="Morimoto H."/>
            <person name="Parhat M."/>
            <person name="Tsubouchi H."/>
            <person name="Bakenova O."/>
            <person name="Ogata M."/>
            <person name="Argunhan B."/>
            <person name="Aoki R."/>
            <person name="Kajiwara S."/>
            <person name="Itoh T."/>
            <person name="Iwasaki H."/>
        </authorList>
    </citation>
    <scope>NUCLEOTIDE SEQUENCE</scope>
    <source>
        <strain evidence="13">N6</strain>
    </source>
</reference>
<evidence type="ECO:0000256" key="10">
    <source>
        <dbReference type="RuleBase" id="RU365032"/>
    </source>
</evidence>
<dbReference type="Gene3D" id="3.30.470.20">
    <property type="entry name" value="ATP-grasp fold, B domain"/>
    <property type="match status" value="1"/>
</dbReference>
<dbReference type="GO" id="GO:0005856">
    <property type="term" value="C:cytoskeleton"/>
    <property type="evidence" value="ECO:0007669"/>
    <property type="project" value="UniProtKB-SubCell"/>
</dbReference>